<evidence type="ECO:0000313" key="1">
    <source>
        <dbReference type="EMBL" id="PPR00113.1"/>
    </source>
</evidence>
<comment type="caution">
    <text evidence="1">The sequence shown here is derived from an EMBL/GenBank/DDBJ whole genome shotgun (WGS) entry which is preliminary data.</text>
</comment>
<organism evidence="1 2">
    <name type="scientific">Gymnopilus dilepis</name>
    <dbReference type="NCBI Taxonomy" id="231916"/>
    <lineage>
        <taxon>Eukaryota</taxon>
        <taxon>Fungi</taxon>
        <taxon>Dikarya</taxon>
        <taxon>Basidiomycota</taxon>
        <taxon>Agaricomycotina</taxon>
        <taxon>Agaricomycetes</taxon>
        <taxon>Agaricomycetidae</taxon>
        <taxon>Agaricales</taxon>
        <taxon>Agaricineae</taxon>
        <taxon>Hymenogastraceae</taxon>
        <taxon>Gymnopilus</taxon>
    </lineage>
</organism>
<gene>
    <name evidence="1" type="ORF">CVT26_008893</name>
</gene>
<proteinExistence type="predicted"/>
<reference evidence="1 2" key="1">
    <citation type="journal article" date="2018" name="Evol. Lett.">
        <title>Horizontal gene cluster transfer increased hallucinogenic mushroom diversity.</title>
        <authorList>
            <person name="Reynolds H.T."/>
            <person name="Vijayakumar V."/>
            <person name="Gluck-Thaler E."/>
            <person name="Korotkin H.B."/>
            <person name="Matheny P.B."/>
            <person name="Slot J.C."/>
        </authorList>
    </citation>
    <scope>NUCLEOTIDE SEQUENCE [LARGE SCALE GENOMIC DNA]</scope>
    <source>
        <strain evidence="1 2">SRW20</strain>
    </source>
</reference>
<evidence type="ECO:0008006" key="3">
    <source>
        <dbReference type="Google" id="ProtNLM"/>
    </source>
</evidence>
<dbReference type="InParanoid" id="A0A409YAU2"/>
<dbReference type="EMBL" id="NHYE01001028">
    <property type="protein sequence ID" value="PPR00113.1"/>
    <property type="molecule type" value="Genomic_DNA"/>
</dbReference>
<protein>
    <recommendedName>
        <fullName evidence="3">F-box domain-containing protein</fullName>
    </recommendedName>
</protein>
<sequence length="580" mass="65653">MWYFLSVLPVVSSIRKELPPRPCQYGLPVEMIMDVTVEGAVEDQRSRCLLQLFLDFHRALQYLWEYRSLRLAMDSLLCDLMDPPVDDSSIAESFDLLLNNEGDSPRDQLVVDARSTAYDSISAFQEKSPAQTLPFDILREIFLFAVTFASPLYPFQSAWHKYVLSPSHHREPISFLHVCRWWRDAALSVPKLWQAVSACPESTGRSTSGALRVWMLHASQVIETRQEGSHTGLDLHFAPPHVMATYSPREIEYMEEALPILLRHAQVCRSLSLCLDKKALDNTSRLFIEVLEANKHPGPQAPLLEDLELMFTSSTDDSPYQLDTICGWVDHLPSLRRLRLHFTRICEDLNILASLEALPLQRVQEVLIAASMSLENSLFCFNLLKCCTAETITLSKMGWAVPSAGHLSALLTNPTISLLNLTSLSLLDSDGPAVLLHFLYLPVLQHLVISIQRFHRTDDSILALGPFLIRSKCPLDFLKISDPRMQNSVAVQLLRIQALRNAGTVDLCYRNAGRLLKDNFYGRNPNVPPLPKDVGKVMAWRSLADANEHIGWKVLEADEKLLHWIKDGTFHEERTIPGSR</sequence>
<name>A0A409YAU2_9AGAR</name>
<dbReference type="AlphaFoldDB" id="A0A409YAU2"/>
<accession>A0A409YAU2</accession>
<dbReference type="OrthoDB" id="2951943at2759"/>
<evidence type="ECO:0000313" key="2">
    <source>
        <dbReference type="Proteomes" id="UP000284706"/>
    </source>
</evidence>
<keyword evidence="2" id="KW-1185">Reference proteome</keyword>
<dbReference type="SUPFAM" id="SSF52047">
    <property type="entry name" value="RNI-like"/>
    <property type="match status" value="1"/>
</dbReference>
<dbReference type="Proteomes" id="UP000284706">
    <property type="component" value="Unassembled WGS sequence"/>
</dbReference>